<proteinExistence type="predicted"/>
<dbReference type="RefSeq" id="WP_034832944.1">
    <property type="nucleotide sequence ID" value="NZ_JOKH01000001.1"/>
</dbReference>
<evidence type="ECO:0000313" key="3">
    <source>
        <dbReference type="Proteomes" id="UP000028073"/>
    </source>
</evidence>
<dbReference type="OrthoDB" id="6187548at2"/>
<organism evidence="2 3">
    <name type="scientific">Endozoicomonas numazuensis</name>
    <dbReference type="NCBI Taxonomy" id="1137799"/>
    <lineage>
        <taxon>Bacteria</taxon>
        <taxon>Pseudomonadati</taxon>
        <taxon>Pseudomonadota</taxon>
        <taxon>Gammaproteobacteria</taxon>
        <taxon>Oceanospirillales</taxon>
        <taxon>Endozoicomonadaceae</taxon>
        <taxon>Endozoicomonas</taxon>
    </lineage>
</organism>
<dbReference type="EMBL" id="JOKH01000001">
    <property type="protein sequence ID" value="KEQ19236.1"/>
    <property type="molecule type" value="Genomic_DNA"/>
</dbReference>
<sequence>MHTIEQQISQNLGLIDQAAREGRACRVTLHNGVPVVETSPTNTVKKNTWKLSHRRNKAAEKKLRDMVVEVIGKPDTRLALKKQVVEGVKARRYRFFSERDASVIEKNEALLLAPVQQKPPASQKKLPKRKIKLLDAMESNGSAKLVLRNPRRDRLPDAMKSSGPAKVVKKREHQERPPIPFTPPSIVISPPQEEAVKLDSSRLVDFDTSSLLATPSEDSTPPVSEGIPYTPTPVDLPDISTQAPAFQVSGPISLVPLDQMERPDFFPKEPGKMLGDACHDLAKKMPNINLADANEFLWLYYTCEFLEVGSSDAADELKTKLDQNFSAAGLSSQYKRLQTEKMWQAVRLLKIDRSPEAFTRLIDEMSEIGTPLRFKLTQHLVKDIDERSFRKVPNPNGDPAKKVDSLQLEFLEQVQDTDELMEDLGFEIYDPDESDKPLTVRSQQVDVRAQLKDELLIYSTEHESFAQLVDQLEAIDPDAMSKKVKDNERLTPEELNAIVAAKKQKLEIAQTLGRKWGDSLLLDGRNWPDDDARHTLLKLHQLAILNSPVISTALNSWILNKHQEKEYHPQVVIEGSSSHGLLAALTQVEAGADVTLLLSSEPLFDPAETIRLDPQWIETLRFHLGGQFDQLFTSVPAVEYEESRSGLIHSDGFGEVSASALHQALWNQVQKVAQYKSSPLRMVSNTRVTEIETPDQHDEKYLLHVEQQNGESTLRHKIPVDLLINAGKAPNAVSADFLETVTKVDEIPSVAQKAQPKPPKRLASRCTFSLPQSPTLTKPTGESPFDIVVPDKTFHKSLVRNILDRLGHKAPPMPGVREKVQADIRLHLIERKESFDNKSQYKLAEEMKKLYLSMKTTPMHLKTFHSESRESLQLEMELPQPISAFLDTANAYLKHNDATPQEAGIICQHILSAWFETVAIHIQLPKRGIRPKHLRPETLSTFSAEQTFLEPPVHTLEANNSILTLTAIGPAAVNNPLSPEANQSSAREHILQCQALTEKLSEHHTKEGHLNDPESLLEDAGTLEQHYELLNDFVNSED</sequence>
<dbReference type="AlphaFoldDB" id="A0A081NLB3"/>
<evidence type="ECO:0000256" key="1">
    <source>
        <dbReference type="SAM" id="MobiDB-lite"/>
    </source>
</evidence>
<accession>A0A081NLB3</accession>
<feature type="region of interest" description="Disordered" evidence="1">
    <location>
        <begin position="153"/>
        <end position="188"/>
    </location>
</feature>
<name>A0A081NLB3_9GAMM</name>
<protein>
    <submittedName>
        <fullName evidence="2">Uncharacterized protein</fullName>
    </submittedName>
</protein>
<reference evidence="2 3" key="1">
    <citation type="submission" date="2014-06" db="EMBL/GenBank/DDBJ databases">
        <title>Whole Genome Sequences of Three Symbiotic Endozoicomonas Bacteria.</title>
        <authorList>
            <person name="Neave M.J."/>
            <person name="Apprill A."/>
            <person name="Voolstra C.R."/>
        </authorList>
    </citation>
    <scope>NUCLEOTIDE SEQUENCE [LARGE SCALE GENOMIC DNA]</scope>
    <source>
        <strain evidence="2 3">DSM 25634</strain>
    </source>
</reference>
<gene>
    <name evidence="2" type="ORF">GZ78_04415</name>
</gene>
<keyword evidence="3" id="KW-1185">Reference proteome</keyword>
<comment type="caution">
    <text evidence="2">The sequence shown here is derived from an EMBL/GenBank/DDBJ whole genome shotgun (WGS) entry which is preliminary data.</text>
</comment>
<evidence type="ECO:0000313" key="2">
    <source>
        <dbReference type="EMBL" id="KEQ19236.1"/>
    </source>
</evidence>
<dbReference type="eggNOG" id="ENOG502ZTBI">
    <property type="taxonomic scope" value="Bacteria"/>
</dbReference>
<dbReference type="Proteomes" id="UP000028073">
    <property type="component" value="Unassembled WGS sequence"/>
</dbReference>